<reference evidence="8 9" key="1">
    <citation type="submission" date="2018-06" db="EMBL/GenBank/DDBJ databases">
        <title>Sphaerisporangium craniellae sp. nov., isolated from a marine sponge in the South China Sea.</title>
        <authorList>
            <person name="Li L."/>
        </authorList>
    </citation>
    <scope>NUCLEOTIDE SEQUENCE [LARGE SCALE GENOMIC DNA]</scope>
    <source>
        <strain evidence="8 9">LHW63015</strain>
    </source>
</reference>
<keyword evidence="9" id="KW-1185">Reference proteome</keyword>
<dbReference type="Proteomes" id="UP000253303">
    <property type="component" value="Unassembled WGS sequence"/>
</dbReference>
<evidence type="ECO:0000256" key="6">
    <source>
        <dbReference type="ARBA" id="ARBA00023136"/>
    </source>
</evidence>
<dbReference type="OrthoDB" id="1122432at2"/>
<dbReference type="GO" id="GO:0005886">
    <property type="term" value="C:plasma membrane"/>
    <property type="evidence" value="ECO:0007669"/>
    <property type="project" value="UniProtKB-SubCell"/>
</dbReference>
<evidence type="ECO:0000256" key="3">
    <source>
        <dbReference type="ARBA" id="ARBA00022475"/>
    </source>
</evidence>
<keyword evidence="3" id="KW-1003">Cell membrane</keyword>
<protein>
    <recommendedName>
        <fullName evidence="10">DoxX family protein</fullName>
    </recommendedName>
</protein>
<evidence type="ECO:0000256" key="2">
    <source>
        <dbReference type="ARBA" id="ARBA00006679"/>
    </source>
</evidence>
<dbReference type="PANTHER" id="PTHR33452:SF1">
    <property type="entry name" value="INNER MEMBRANE PROTEIN YPHA-RELATED"/>
    <property type="match status" value="1"/>
</dbReference>
<comment type="caution">
    <text evidence="8">The sequence shown here is derived from an EMBL/GenBank/DDBJ whole genome shotgun (WGS) entry which is preliminary data.</text>
</comment>
<evidence type="ECO:0000256" key="1">
    <source>
        <dbReference type="ARBA" id="ARBA00004651"/>
    </source>
</evidence>
<evidence type="ECO:0000313" key="8">
    <source>
        <dbReference type="EMBL" id="RBQ15050.1"/>
    </source>
</evidence>
<keyword evidence="6 7" id="KW-0472">Membrane</keyword>
<dbReference type="InterPro" id="IPR032808">
    <property type="entry name" value="DoxX"/>
</dbReference>
<feature type="transmembrane region" description="Helical" evidence="7">
    <location>
        <begin position="106"/>
        <end position="127"/>
    </location>
</feature>
<evidence type="ECO:0000256" key="5">
    <source>
        <dbReference type="ARBA" id="ARBA00022989"/>
    </source>
</evidence>
<evidence type="ECO:0000256" key="7">
    <source>
        <dbReference type="SAM" id="Phobius"/>
    </source>
</evidence>
<sequence length="142" mass="14429">MIDRAKPVALLLARVAIGAVFFAHGWMKLTKAGLEATTGGFEQMGIPLATLAAPAVTFLEIIGGIAIIIGAALPVAGTLLAIDMVGAIFFVHLGKGFFVENGGYEFVLALAAGALAVGFSGGGALAVDTFLQERRTPETAGV</sequence>
<feature type="transmembrane region" description="Helical" evidence="7">
    <location>
        <begin position="75"/>
        <end position="94"/>
    </location>
</feature>
<dbReference type="RefSeq" id="WP_113985535.1">
    <property type="nucleotide sequence ID" value="NZ_QMEY01000026.1"/>
</dbReference>
<proteinExistence type="inferred from homology"/>
<name>A0A366LN29_9ACTN</name>
<comment type="subcellular location">
    <subcellularLocation>
        <location evidence="1">Cell membrane</location>
        <topology evidence="1">Multi-pass membrane protein</topology>
    </subcellularLocation>
</comment>
<dbReference type="InterPro" id="IPR051907">
    <property type="entry name" value="DoxX-like_oxidoreductase"/>
</dbReference>
<dbReference type="AlphaFoldDB" id="A0A366LN29"/>
<dbReference type="PANTHER" id="PTHR33452">
    <property type="entry name" value="OXIDOREDUCTASE CATD-RELATED"/>
    <property type="match status" value="1"/>
</dbReference>
<comment type="similarity">
    <text evidence="2">Belongs to the DoxX family.</text>
</comment>
<feature type="transmembrane region" description="Helical" evidence="7">
    <location>
        <begin position="46"/>
        <end position="68"/>
    </location>
</feature>
<organism evidence="8 9">
    <name type="scientific">Spongiactinospora rosea</name>
    <dbReference type="NCBI Taxonomy" id="2248750"/>
    <lineage>
        <taxon>Bacteria</taxon>
        <taxon>Bacillati</taxon>
        <taxon>Actinomycetota</taxon>
        <taxon>Actinomycetes</taxon>
        <taxon>Streptosporangiales</taxon>
        <taxon>Streptosporangiaceae</taxon>
        <taxon>Spongiactinospora</taxon>
    </lineage>
</organism>
<keyword evidence="5 7" id="KW-1133">Transmembrane helix</keyword>
<dbReference type="Pfam" id="PF07681">
    <property type="entry name" value="DoxX"/>
    <property type="match status" value="1"/>
</dbReference>
<evidence type="ECO:0000313" key="9">
    <source>
        <dbReference type="Proteomes" id="UP000253303"/>
    </source>
</evidence>
<feature type="transmembrane region" description="Helical" evidence="7">
    <location>
        <begin position="7"/>
        <end position="26"/>
    </location>
</feature>
<evidence type="ECO:0008006" key="10">
    <source>
        <dbReference type="Google" id="ProtNLM"/>
    </source>
</evidence>
<gene>
    <name evidence="8" type="ORF">DP939_37235</name>
</gene>
<evidence type="ECO:0000256" key="4">
    <source>
        <dbReference type="ARBA" id="ARBA00022692"/>
    </source>
</evidence>
<accession>A0A366LN29</accession>
<keyword evidence="4 7" id="KW-0812">Transmembrane</keyword>
<dbReference type="EMBL" id="QMEY01000026">
    <property type="protein sequence ID" value="RBQ15050.1"/>
    <property type="molecule type" value="Genomic_DNA"/>
</dbReference>